<dbReference type="KEGG" id="pgr:PGTG_21823"/>
<name>H6QSQ0_PUCGT</name>
<keyword evidence="3" id="KW-1185">Reference proteome</keyword>
<dbReference type="InParanoid" id="H6QSQ0"/>
<feature type="region of interest" description="Disordered" evidence="1">
    <location>
        <begin position="1"/>
        <end position="25"/>
    </location>
</feature>
<dbReference type="AlphaFoldDB" id="H6QSQ0"/>
<evidence type="ECO:0000313" key="3">
    <source>
        <dbReference type="Proteomes" id="UP000008783"/>
    </source>
</evidence>
<gene>
    <name evidence="2" type="ORF">PGTG_21823</name>
</gene>
<organism evidence="2 3">
    <name type="scientific">Puccinia graminis f. sp. tritici (strain CRL 75-36-700-3 / race SCCL)</name>
    <name type="common">Black stem rust fungus</name>
    <dbReference type="NCBI Taxonomy" id="418459"/>
    <lineage>
        <taxon>Eukaryota</taxon>
        <taxon>Fungi</taxon>
        <taxon>Dikarya</taxon>
        <taxon>Basidiomycota</taxon>
        <taxon>Pucciniomycotina</taxon>
        <taxon>Pucciniomycetes</taxon>
        <taxon>Pucciniales</taxon>
        <taxon>Pucciniaceae</taxon>
        <taxon>Puccinia</taxon>
    </lineage>
</organism>
<dbReference type="HOGENOM" id="CLU_2334663_0_0_1"/>
<feature type="compositionally biased region" description="Basic and acidic residues" evidence="1">
    <location>
        <begin position="1"/>
        <end position="24"/>
    </location>
</feature>
<dbReference type="Proteomes" id="UP000008783">
    <property type="component" value="Unassembled WGS sequence"/>
</dbReference>
<proteinExistence type="predicted"/>
<protein>
    <submittedName>
        <fullName evidence="2">Uncharacterized protein</fullName>
    </submittedName>
</protein>
<dbReference type="VEuPathDB" id="FungiDB:PGTG_21823"/>
<evidence type="ECO:0000313" key="2">
    <source>
        <dbReference type="EMBL" id="EHS63807.1"/>
    </source>
</evidence>
<reference evidence="3" key="1">
    <citation type="journal article" date="2011" name="Proc. Natl. Acad. Sci. U.S.A.">
        <title>Obligate biotrophy features unraveled by the genomic analysis of rust fungi.</title>
        <authorList>
            <person name="Duplessis S."/>
            <person name="Cuomo C.A."/>
            <person name="Lin Y.-C."/>
            <person name="Aerts A."/>
            <person name="Tisserant E."/>
            <person name="Veneault-Fourrey C."/>
            <person name="Joly D.L."/>
            <person name="Hacquard S."/>
            <person name="Amselem J."/>
            <person name="Cantarel B.L."/>
            <person name="Chiu R."/>
            <person name="Coutinho P.M."/>
            <person name="Feau N."/>
            <person name="Field M."/>
            <person name="Frey P."/>
            <person name="Gelhaye E."/>
            <person name="Goldberg J."/>
            <person name="Grabherr M.G."/>
            <person name="Kodira C.D."/>
            <person name="Kohler A."/>
            <person name="Kuees U."/>
            <person name="Lindquist E.A."/>
            <person name="Lucas S.M."/>
            <person name="Mago R."/>
            <person name="Mauceli E."/>
            <person name="Morin E."/>
            <person name="Murat C."/>
            <person name="Pangilinan J.L."/>
            <person name="Park R."/>
            <person name="Pearson M."/>
            <person name="Quesneville H."/>
            <person name="Rouhier N."/>
            <person name="Sakthikumar S."/>
            <person name="Salamov A.A."/>
            <person name="Schmutz J."/>
            <person name="Selles B."/>
            <person name="Shapiro H."/>
            <person name="Tanguay P."/>
            <person name="Tuskan G.A."/>
            <person name="Henrissat B."/>
            <person name="Van de Peer Y."/>
            <person name="Rouze P."/>
            <person name="Ellis J.G."/>
            <person name="Dodds P.N."/>
            <person name="Schein J.E."/>
            <person name="Zhong S."/>
            <person name="Hamelin R.C."/>
            <person name="Grigoriev I.V."/>
            <person name="Szabo L.J."/>
            <person name="Martin F."/>
        </authorList>
    </citation>
    <scope>NUCLEOTIDE SEQUENCE [LARGE SCALE GENOMIC DNA]</scope>
    <source>
        <strain evidence="3">CRL 75-36-700-3 / race SCCL</strain>
    </source>
</reference>
<dbReference type="RefSeq" id="XP_003889464.1">
    <property type="nucleotide sequence ID" value="XM_003889415.1"/>
</dbReference>
<feature type="region of interest" description="Disordered" evidence="1">
    <location>
        <begin position="76"/>
        <end position="98"/>
    </location>
</feature>
<accession>H6QSQ0</accession>
<dbReference type="GeneID" id="13541991"/>
<evidence type="ECO:0000256" key="1">
    <source>
        <dbReference type="SAM" id="MobiDB-lite"/>
    </source>
</evidence>
<sequence>MECRRLLGEEAEKETGEPILRGDDEFGDGVVREAMTSEEGGEAFDEYEVEALFEEEVGRLKREAVRVKRVERENYRAESAKSAESAESAEIPTAFIYI</sequence>
<dbReference type="EMBL" id="DS178297">
    <property type="protein sequence ID" value="EHS63807.1"/>
    <property type="molecule type" value="Genomic_DNA"/>
</dbReference>